<keyword evidence="2" id="KW-1185">Reference proteome</keyword>
<dbReference type="Proteomes" id="UP000270094">
    <property type="component" value="Unassembled WGS sequence"/>
</dbReference>
<accession>A0A3P7JRV6</accession>
<reference evidence="1 2" key="1">
    <citation type="submission" date="2018-11" db="EMBL/GenBank/DDBJ databases">
        <authorList>
            <consortium name="Pathogen Informatics"/>
        </authorList>
    </citation>
    <scope>NUCLEOTIDE SEQUENCE [LARGE SCALE GENOMIC DNA]</scope>
</reference>
<name>A0A3P7JRV6_STRVU</name>
<protein>
    <recommendedName>
        <fullName evidence="3">GST N-terminal domain-containing protein</fullName>
    </recommendedName>
</protein>
<sequence>MVNYKLYYFNGRGNGECARQLPSILFLQIFAVAGHEYEDIRLTKEQFAPMKPSK</sequence>
<evidence type="ECO:0000313" key="2">
    <source>
        <dbReference type="Proteomes" id="UP000270094"/>
    </source>
</evidence>
<proteinExistence type="predicted"/>
<gene>
    <name evidence="1" type="ORF">SVUK_LOCUS16522</name>
</gene>
<evidence type="ECO:0000313" key="1">
    <source>
        <dbReference type="EMBL" id="VDM81524.1"/>
    </source>
</evidence>
<organism evidence="1 2">
    <name type="scientific">Strongylus vulgaris</name>
    <name type="common">Blood worm</name>
    <dbReference type="NCBI Taxonomy" id="40348"/>
    <lineage>
        <taxon>Eukaryota</taxon>
        <taxon>Metazoa</taxon>
        <taxon>Ecdysozoa</taxon>
        <taxon>Nematoda</taxon>
        <taxon>Chromadorea</taxon>
        <taxon>Rhabditida</taxon>
        <taxon>Rhabditina</taxon>
        <taxon>Rhabditomorpha</taxon>
        <taxon>Strongyloidea</taxon>
        <taxon>Strongylidae</taxon>
        <taxon>Strongylus</taxon>
    </lineage>
</organism>
<dbReference type="EMBL" id="UYYB01113340">
    <property type="protein sequence ID" value="VDM81524.1"/>
    <property type="molecule type" value="Genomic_DNA"/>
</dbReference>
<dbReference type="AlphaFoldDB" id="A0A3P7JRV6"/>
<evidence type="ECO:0008006" key="3">
    <source>
        <dbReference type="Google" id="ProtNLM"/>
    </source>
</evidence>
<dbReference type="OrthoDB" id="414243at2759"/>
<dbReference type="Gene3D" id="3.40.30.10">
    <property type="entry name" value="Glutaredoxin"/>
    <property type="match status" value="1"/>
</dbReference>